<dbReference type="AlphaFoldDB" id="A0A919CL65"/>
<protein>
    <submittedName>
        <fullName evidence="2">Uncharacterized protein</fullName>
    </submittedName>
</protein>
<organism evidence="2 3">
    <name type="scientific">Nocardiopsis kunsanensis</name>
    <dbReference type="NCBI Taxonomy" id="141693"/>
    <lineage>
        <taxon>Bacteria</taxon>
        <taxon>Bacillati</taxon>
        <taxon>Actinomycetota</taxon>
        <taxon>Actinomycetes</taxon>
        <taxon>Streptosporangiales</taxon>
        <taxon>Nocardiopsidaceae</taxon>
        <taxon>Nocardiopsis</taxon>
    </lineage>
</organism>
<dbReference type="Proteomes" id="UP000654947">
    <property type="component" value="Unassembled WGS sequence"/>
</dbReference>
<reference evidence="2 3" key="1">
    <citation type="journal article" date="2014" name="Int. J. Syst. Evol. Microbiol.">
        <title>Complete genome sequence of Corynebacterium casei LMG S-19264T (=DSM 44701T), isolated from a smear-ripened cheese.</title>
        <authorList>
            <consortium name="US DOE Joint Genome Institute (JGI-PGF)"/>
            <person name="Walter F."/>
            <person name="Albersmeier A."/>
            <person name="Kalinowski J."/>
            <person name="Ruckert C."/>
        </authorList>
    </citation>
    <scope>NUCLEOTIDE SEQUENCE [LARGE SCALE GENOMIC DNA]</scope>
    <source>
        <strain evidence="2 3">KCTC 19473</strain>
    </source>
</reference>
<dbReference type="EMBL" id="BMXL01000028">
    <property type="protein sequence ID" value="GHD33973.1"/>
    <property type="molecule type" value="Genomic_DNA"/>
</dbReference>
<proteinExistence type="predicted"/>
<feature type="region of interest" description="Disordered" evidence="1">
    <location>
        <begin position="1"/>
        <end position="80"/>
    </location>
</feature>
<gene>
    <name evidence="2" type="ORF">GCM10007147_39250</name>
</gene>
<comment type="caution">
    <text evidence="2">The sequence shown here is derived from an EMBL/GenBank/DDBJ whole genome shotgun (WGS) entry which is preliminary data.</text>
</comment>
<evidence type="ECO:0000313" key="3">
    <source>
        <dbReference type="Proteomes" id="UP000654947"/>
    </source>
</evidence>
<evidence type="ECO:0000313" key="2">
    <source>
        <dbReference type="EMBL" id="GHD33973.1"/>
    </source>
</evidence>
<name>A0A919CL65_9ACTN</name>
<sequence length="93" mass="9246">MHTFVAEASAGSSGTSDALGAAPGGQWEPAPSAMSPADSITARPKGSGVSGSSADRSTLAPRYVSGTELVVGGGTTSVGPYHRVLSELREREG</sequence>
<evidence type="ECO:0000256" key="1">
    <source>
        <dbReference type="SAM" id="MobiDB-lite"/>
    </source>
</evidence>
<accession>A0A919CL65</accession>
<keyword evidence="3" id="KW-1185">Reference proteome</keyword>